<dbReference type="EMBL" id="MT142897">
    <property type="protein sequence ID" value="QJA90210.1"/>
    <property type="molecule type" value="Genomic_DNA"/>
</dbReference>
<evidence type="ECO:0000256" key="1">
    <source>
        <dbReference type="SAM" id="Phobius"/>
    </source>
</evidence>
<protein>
    <submittedName>
        <fullName evidence="2">Uncharacterized protein</fullName>
    </submittedName>
</protein>
<keyword evidence="1" id="KW-0812">Transmembrane</keyword>
<keyword evidence="1" id="KW-1133">Transmembrane helix</keyword>
<accession>A0A6M3L6C3</accession>
<proteinExistence type="predicted"/>
<feature type="transmembrane region" description="Helical" evidence="1">
    <location>
        <begin position="31"/>
        <end position="49"/>
    </location>
</feature>
<sequence>MKNWWQSKLFWLGVLEMVGALITYYEGLPIGTTLATAIAGAITIILRMVTNTAISGTPASNGRQK</sequence>
<organism evidence="2">
    <name type="scientific">viral metagenome</name>
    <dbReference type="NCBI Taxonomy" id="1070528"/>
    <lineage>
        <taxon>unclassified sequences</taxon>
        <taxon>metagenomes</taxon>
        <taxon>organismal metagenomes</taxon>
    </lineage>
</organism>
<dbReference type="AlphaFoldDB" id="A0A6M3L6C3"/>
<keyword evidence="1" id="KW-0472">Membrane</keyword>
<evidence type="ECO:0000313" key="2">
    <source>
        <dbReference type="EMBL" id="QJA90210.1"/>
    </source>
</evidence>
<name>A0A6M3L6C3_9ZZZZ</name>
<gene>
    <name evidence="2" type="ORF">MM415B02425_0009</name>
</gene>
<reference evidence="2" key="1">
    <citation type="submission" date="2020-03" db="EMBL/GenBank/DDBJ databases">
        <title>The deep terrestrial virosphere.</title>
        <authorList>
            <person name="Holmfeldt K."/>
            <person name="Nilsson E."/>
            <person name="Simone D."/>
            <person name="Lopez-Fernandez M."/>
            <person name="Wu X."/>
            <person name="de Brujin I."/>
            <person name="Lundin D."/>
            <person name="Andersson A."/>
            <person name="Bertilsson S."/>
            <person name="Dopson M."/>
        </authorList>
    </citation>
    <scope>NUCLEOTIDE SEQUENCE</scope>
    <source>
        <strain evidence="2">MM415B02425</strain>
    </source>
</reference>